<feature type="domain" description="Dynein heavy chain ATP-binding dynein motor region" evidence="1">
    <location>
        <begin position="1"/>
        <end position="101"/>
    </location>
</feature>
<feature type="domain" description="Dynein heavy chain AAA lid" evidence="2">
    <location>
        <begin position="324"/>
        <end position="463"/>
    </location>
</feature>
<dbReference type="Gene3D" id="1.10.8.720">
    <property type="entry name" value="Region D6 of dynein motor"/>
    <property type="match status" value="1"/>
</dbReference>
<dbReference type="GO" id="GO:0030286">
    <property type="term" value="C:dynein complex"/>
    <property type="evidence" value="ECO:0007669"/>
    <property type="project" value="InterPro"/>
</dbReference>
<dbReference type="FunFam" id="1.20.1270.280:FF:000001">
    <property type="entry name" value="dynein heavy chain 7, axonemal"/>
    <property type="match status" value="1"/>
</dbReference>
<dbReference type="Gene3D" id="3.40.50.300">
    <property type="entry name" value="P-loop containing nucleotide triphosphate hydrolases"/>
    <property type="match status" value="1"/>
</dbReference>
<feature type="domain" description="Dynein heavy chain C-terminal" evidence="3">
    <location>
        <begin position="665"/>
        <end position="728"/>
    </location>
</feature>
<accession>A0A5N5TFA3</accession>
<dbReference type="InterPro" id="IPR026983">
    <property type="entry name" value="DHC"/>
</dbReference>
<feature type="domain" description="Dynein heavy chain C-terminal" evidence="3">
    <location>
        <begin position="469"/>
        <end position="664"/>
    </location>
</feature>
<name>A0A5N5TFA3_9CRUS</name>
<evidence type="ECO:0000313" key="4">
    <source>
        <dbReference type="EMBL" id="KAB7504869.1"/>
    </source>
</evidence>
<sequence length="732" mass="82877">MYLTTKLSNPNYVPEISVKVTLVNFALTAAGLEDQLLALVVAHERPELEEERVTLMLQTAQNKKNLKELEDKILCTLSSSSGSILEDETAINVLSDAKRLVTETQEKQTVAEETEKKDKLLFSFLMCINLQRSEGLVDDREWLFLLTGGVAVSGKAEENPAPEWLSDSSWQHIRMLQNLPGLKEWQRFVESENPHREKVPSKEGYPPPTRLQKLCLLRVLRSDKVVAGVIDFVADLLGKTYIEPPAFDLGRTFSASNCCMPLIFLLTPGADPSSLLFKFAEENNSLKMVTEAPKGIKANLRRLYMSDPISEPNYLTGPNTDERFRRLVFAVSFFHAVVQERRLFGPLGWNIPYSFSDTDLRISVLQLKNLLAMYKDVPWEALLYLTAECNYGGKVTDQRDRRTLATLLERFYCPEVLKEENYSFDQSGGYLAPPDGDHEMFLSYIDELPRDAPPRVFGMNNNANITKDQAETTKLFSALLITQQSSLSAGGHEGDSDVDITGRTCEDILSRLPKLFDVDAALAKFPTLREQSLNTVLLQEMCRYNTLISTITSSLQSVLRALAGTVTGTESLTEKTEEVLINIRTGRVPSLWKSKSYPTLKSLGSYIIDLCQRLDYFQKWYENGIPSVFWISGFFFTQSFLTAVLQNHARKHGISIDQLWFDFLIWLKPMVRTEIPPRNSYSCPLYKTSERRGELTTTGHHTNYVISVTLPSKEPEQHWILRGVALLLSLTD</sequence>
<evidence type="ECO:0000259" key="3">
    <source>
        <dbReference type="Pfam" id="PF18199"/>
    </source>
</evidence>
<reference evidence="4 5" key="1">
    <citation type="journal article" date="2019" name="PLoS Biol.">
        <title>Sex chromosomes control vertical transmission of feminizing Wolbachia symbionts in an isopod.</title>
        <authorList>
            <person name="Becking T."/>
            <person name="Chebbi M.A."/>
            <person name="Giraud I."/>
            <person name="Moumen B."/>
            <person name="Laverre T."/>
            <person name="Caubet Y."/>
            <person name="Peccoud J."/>
            <person name="Gilbert C."/>
            <person name="Cordaux R."/>
        </authorList>
    </citation>
    <scope>NUCLEOTIDE SEQUENCE [LARGE SCALE GENOMIC DNA]</scope>
    <source>
        <strain evidence="4">ANa2</strain>
        <tissue evidence="4">Whole body excluding digestive tract and cuticle</tissue>
    </source>
</reference>
<evidence type="ECO:0000259" key="1">
    <source>
        <dbReference type="Pfam" id="PF12781"/>
    </source>
</evidence>
<dbReference type="InterPro" id="IPR035706">
    <property type="entry name" value="AAA_9"/>
</dbReference>
<proteinExistence type="predicted"/>
<protein>
    <recommendedName>
        <fullName evidence="6">Dynein heavy chain 7, axonemal</fullName>
    </recommendedName>
</protein>
<dbReference type="InterPro" id="IPR041228">
    <property type="entry name" value="Dynein_C"/>
</dbReference>
<dbReference type="GO" id="GO:0051959">
    <property type="term" value="F:dynein light intermediate chain binding"/>
    <property type="evidence" value="ECO:0007669"/>
    <property type="project" value="InterPro"/>
</dbReference>
<evidence type="ECO:0008006" key="6">
    <source>
        <dbReference type="Google" id="ProtNLM"/>
    </source>
</evidence>
<gene>
    <name evidence="4" type="ORF">Anas_01838</name>
</gene>
<dbReference type="Gene3D" id="3.10.490.20">
    <property type="match status" value="2"/>
</dbReference>
<dbReference type="Pfam" id="PF12781">
    <property type="entry name" value="AAA_9"/>
    <property type="match status" value="1"/>
</dbReference>
<dbReference type="GO" id="GO:0045505">
    <property type="term" value="F:dynein intermediate chain binding"/>
    <property type="evidence" value="ECO:0007669"/>
    <property type="project" value="InterPro"/>
</dbReference>
<dbReference type="FunFam" id="1.10.8.720:FF:000001">
    <property type="entry name" value="dynein heavy chain 7, axonemal"/>
    <property type="match status" value="1"/>
</dbReference>
<dbReference type="PANTHER" id="PTHR22878:SF70">
    <property type="entry name" value="DYNEIN HEAVY CHAIN 2, AXONEMAL"/>
    <property type="match status" value="1"/>
</dbReference>
<dbReference type="Pfam" id="PF18198">
    <property type="entry name" value="AAA_lid_11"/>
    <property type="match status" value="1"/>
</dbReference>
<dbReference type="InterPro" id="IPR042219">
    <property type="entry name" value="AAA_lid_11_sf"/>
</dbReference>
<dbReference type="InterPro" id="IPR041658">
    <property type="entry name" value="AAA_lid_11"/>
</dbReference>
<dbReference type="Proteomes" id="UP000326759">
    <property type="component" value="Unassembled WGS sequence"/>
</dbReference>
<keyword evidence="5" id="KW-1185">Reference proteome</keyword>
<dbReference type="Pfam" id="PF18199">
    <property type="entry name" value="Dynein_C"/>
    <property type="match status" value="2"/>
</dbReference>
<dbReference type="AlphaFoldDB" id="A0A5N5TFA3"/>
<organism evidence="4 5">
    <name type="scientific">Armadillidium nasatum</name>
    <dbReference type="NCBI Taxonomy" id="96803"/>
    <lineage>
        <taxon>Eukaryota</taxon>
        <taxon>Metazoa</taxon>
        <taxon>Ecdysozoa</taxon>
        <taxon>Arthropoda</taxon>
        <taxon>Crustacea</taxon>
        <taxon>Multicrustacea</taxon>
        <taxon>Malacostraca</taxon>
        <taxon>Eumalacostraca</taxon>
        <taxon>Peracarida</taxon>
        <taxon>Isopoda</taxon>
        <taxon>Oniscidea</taxon>
        <taxon>Crinocheta</taxon>
        <taxon>Armadillidiidae</taxon>
        <taxon>Armadillidium</taxon>
    </lineage>
</organism>
<comment type="caution">
    <text evidence="4">The sequence shown here is derived from an EMBL/GenBank/DDBJ whole genome shotgun (WGS) entry which is preliminary data.</text>
</comment>
<dbReference type="Gene3D" id="6.10.140.1060">
    <property type="match status" value="1"/>
</dbReference>
<dbReference type="InterPro" id="IPR043160">
    <property type="entry name" value="Dynein_C_barrel"/>
</dbReference>
<dbReference type="Gene3D" id="1.20.1270.280">
    <property type="match status" value="1"/>
</dbReference>
<dbReference type="PANTHER" id="PTHR22878">
    <property type="entry name" value="DYNEIN HEAVY CHAIN 6, AXONEMAL-LIKE-RELATED"/>
    <property type="match status" value="1"/>
</dbReference>
<dbReference type="EMBL" id="SEYY01002164">
    <property type="protein sequence ID" value="KAB7504869.1"/>
    <property type="molecule type" value="Genomic_DNA"/>
</dbReference>
<dbReference type="InterPro" id="IPR027417">
    <property type="entry name" value="P-loop_NTPase"/>
</dbReference>
<dbReference type="GO" id="GO:0007018">
    <property type="term" value="P:microtubule-based movement"/>
    <property type="evidence" value="ECO:0007669"/>
    <property type="project" value="InterPro"/>
</dbReference>
<evidence type="ECO:0000313" key="5">
    <source>
        <dbReference type="Proteomes" id="UP000326759"/>
    </source>
</evidence>
<evidence type="ECO:0000259" key="2">
    <source>
        <dbReference type="Pfam" id="PF18198"/>
    </source>
</evidence>
<dbReference type="OrthoDB" id="5593012at2759"/>